<feature type="site" description="Important for substrate specificity" evidence="6">
    <location>
        <position position="12"/>
    </location>
</feature>
<comment type="caution">
    <text evidence="6">Lacks conserved residue(s) required for the propagation of feature annotation.</text>
</comment>
<dbReference type="EMBL" id="SOEG01000022">
    <property type="protein sequence ID" value="TDX49016.1"/>
    <property type="molecule type" value="Genomic_DNA"/>
</dbReference>
<comment type="catalytic activity">
    <reaction evidence="6">
        <text>UTP + H2O = UMP + diphosphate + H(+)</text>
        <dbReference type="Rhea" id="RHEA:29395"/>
        <dbReference type="ChEBI" id="CHEBI:15377"/>
        <dbReference type="ChEBI" id="CHEBI:15378"/>
        <dbReference type="ChEBI" id="CHEBI:33019"/>
        <dbReference type="ChEBI" id="CHEBI:46398"/>
        <dbReference type="ChEBI" id="CHEBI:57865"/>
        <dbReference type="EC" id="3.6.1.9"/>
    </reaction>
</comment>
<keyword evidence="4 6" id="KW-0378">Hydrolase</keyword>
<feature type="site" description="Important for substrate specificity" evidence="6">
    <location>
        <position position="69"/>
    </location>
</feature>
<dbReference type="NCBIfam" id="TIGR00172">
    <property type="entry name" value="maf"/>
    <property type="match status" value="1"/>
</dbReference>
<dbReference type="Gene3D" id="3.90.950.10">
    <property type="match status" value="1"/>
</dbReference>
<dbReference type="AlphaFoldDB" id="A0A4R8H2Y6"/>
<keyword evidence="5 6" id="KW-0546">Nucleotide metabolism</keyword>
<dbReference type="SUPFAM" id="SSF52972">
    <property type="entry name" value="ITPase-like"/>
    <property type="match status" value="1"/>
</dbReference>
<feature type="active site" description="Proton acceptor" evidence="6">
    <location>
        <position position="68"/>
    </location>
</feature>
<evidence type="ECO:0000256" key="1">
    <source>
        <dbReference type="ARBA" id="ARBA00001968"/>
    </source>
</evidence>
<sequence length="190" mass="21028">MKKFILASASPRRKKLLEQIGIDFKVTVSDVDESKIKEKDCRTLVKKLSYLKAKNVSKKTTGVIIAADTIVNLNGRILGKPKNYDEAYQMLSDLSGNKHQVVTGITIIDGDNVLTDYKETTITFRELEEKEIEAYIATGSPMDKAGGYGIQDQGAIFVEEINGCFYNVMGLSLVKLVEMLKKLGVKVSLS</sequence>
<dbReference type="GO" id="GO:0009117">
    <property type="term" value="P:nucleotide metabolic process"/>
    <property type="evidence" value="ECO:0007669"/>
    <property type="project" value="UniProtKB-KW"/>
</dbReference>
<comment type="cofactor">
    <cofactor evidence="1 6">
        <name>a divalent metal cation</name>
        <dbReference type="ChEBI" id="CHEBI:60240"/>
    </cofactor>
</comment>
<dbReference type="InterPro" id="IPR003697">
    <property type="entry name" value="Maf-like"/>
</dbReference>
<evidence type="ECO:0000313" key="7">
    <source>
        <dbReference type="EMBL" id="TDX49016.1"/>
    </source>
</evidence>
<gene>
    <name evidence="7" type="ORF">C7959_12230</name>
</gene>
<comment type="similarity">
    <text evidence="6">Belongs to the Maf family. YhdE subfamily.</text>
</comment>
<dbReference type="Pfam" id="PF02545">
    <property type="entry name" value="Maf"/>
    <property type="match status" value="1"/>
</dbReference>
<evidence type="ECO:0000256" key="3">
    <source>
        <dbReference type="ARBA" id="ARBA00022490"/>
    </source>
</evidence>
<evidence type="ECO:0000256" key="6">
    <source>
        <dbReference type="HAMAP-Rule" id="MF_00528"/>
    </source>
</evidence>
<dbReference type="Proteomes" id="UP000295832">
    <property type="component" value="Unassembled WGS sequence"/>
</dbReference>
<comment type="function">
    <text evidence="6">Nucleoside triphosphate pyrophosphatase that hydrolyzes dTTP and UTP. May have a dual role in cell division arrest and in preventing the incorporation of modified nucleotides into cellular nucleic acids.</text>
</comment>
<organism evidence="7 8">
    <name type="scientific">Orenia marismortui</name>
    <dbReference type="NCBI Taxonomy" id="46469"/>
    <lineage>
        <taxon>Bacteria</taxon>
        <taxon>Bacillati</taxon>
        <taxon>Bacillota</taxon>
        <taxon>Clostridia</taxon>
        <taxon>Halanaerobiales</taxon>
        <taxon>Halobacteroidaceae</taxon>
        <taxon>Orenia</taxon>
    </lineage>
</organism>
<feature type="site" description="Important for substrate specificity" evidence="6">
    <location>
        <position position="151"/>
    </location>
</feature>
<evidence type="ECO:0000256" key="4">
    <source>
        <dbReference type="ARBA" id="ARBA00022801"/>
    </source>
</evidence>
<dbReference type="PANTHER" id="PTHR43213:SF5">
    <property type="entry name" value="BIFUNCTIONAL DTTP_UTP PYROPHOSPHATASE_METHYLTRANSFERASE PROTEIN-RELATED"/>
    <property type="match status" value="1"/>
</dbReference>
<reference evidence="7 8" key="1">
    <citation type="submission" date="2019-03" db="EMBL/GenBank/DDBJ databases">
        <title>Subsurface microbial communities from deep shales in Ohio and West Virginia, USA.</title>
        <authorList>
            <person name="Wrighton K."/>
        </authorList>
    </citation>
    <scope>NUCLEOTIDE SEQUENCE [LARGE SCALE GENOMIC DNA]</scope>
    <source>
        <strain evidence="7 8">MSL 6dP</strain>
    </source>
</reference>
<dbReference type="CDD" id="cd00555">
    <property type="entry name" value="Maf"/>
    <property type="match status" value="1"/>
</dbReference>
<comment type="caution">
    <text evidence="7">The sequence shown here is derived from an EMBL/GenBank/DDBJ whole genome shotgun (WGS) entry which is preliminary data.</text>
</comment>
<dbReference type="GO" id="GO:0036221">
    <property type="term" value="F:UTP diphosphatase activity"/>
    <property type="evidence" value="ECO:0007669"/>
    <property type="project" value="RHEA"/>
</dbReference>
<dbReference type="STRING" id="926561.GCA_000379025_00644"/>
<comment type="subcellular location">
    <subcellularLocation>
        <location evidence="2 6">Cytoplasm</location>
    </subcellularLocation>
</comment>
<accession>A0A4R8H2Y6</accession>
<dbReference type="PIRSF" id="PIRSF006305">
    <property type="entry name" value="Maf"/>
    <property type="match status" value="1"/>
</dbReference>
<dbReference type="InterPro" id="IPR029001">
    <property type="entry name" value="ITPase-like_fam"/>
</dbReference>
<evidence type="ECO:0000313" key="8">
    <source>
        <dbReference type="Proteomes" id="UP000295832"/>
    </source>
</evidence>
<protein>
    <recommendedName>
        <fullName evidence="6">dTTP/UTP pyrophosphatase</fullName>
        <shortName evidence="6">dTTPase/UTPase</shortName>
        <ecNumber evidence="6">3.6.1.9</ecNumber>
    </recommendedName>
    <alternativeName>
        <fullName evidence="6">Nucleoside triphosphate pyrophosphatase</fullName>
    </alternativeName>
    <alternativeName>
        <fullName evidence="6">Nucleotide pyrophosphatase</fullName>
        <shortName evidence="6">Nucleotide PPase</shortName>
    </alternativeName>
</protein>
<keyword evidence="8" id="KW-1185">Reference proteome</keyword>
<dbReference type="HAMAP" id="MF_00528">
    <property type="entry name" value="Maf"/>
    <property type="match status" value="1"/>
</dbReference>
<proteinExistence type="inferred from homology"/>
<dbReference type="RefSeq" id="WP_134117648.1">
    <property type="nucleotide sequence ID" value="NZ_SOEG01000022.1"/>
</dbReference>
<evidence type="ECO:0000256" key="5">
    <source>
        <dbReference type="ARBA" id="ARBA00023080"/>
    </source>
</evidence>
<dbReference type="PANTHER" id="PTHR43213">
    <property type="entry name" value="BIFUNCTIONAL DTTP/UTP PYROPHOSPHATASE/METHYLTRANSFERASE PROTEIN-RELATED"/>
    <property type="match status" value="1"/>
</dbReference>
<evidence type="ECO:0000256" key="2">
    <source>
        <dbReference type="ARBA" id="ARBA00004496"/>
    </source>
</evidence>
<comment type="catalytic activity">
    <reaction evidence="6">
        <text>dTTP + H2O = dTMP + diphosphate + H(+)</text>
        <dbReference type="Rhea" id="RHEA:28534"/>
        <dbReference type="ChEBI" id="CHEBI:15377"/>
        <dbReference type="ChEBI" id="CHEBI:15378"/>
        <dbReference type="ChEBI" id="CHEBI:33019"/>
        <dbReference type="ChEBI" id="CHEBI:37568"/>
        <dbReference type="ChEBI" id="CHEBI:63528"/>
        <dbReference type="EC" id="3.6.1.9"/>
    </reaction>
</comment>
<dbReference type="FunFam" id="3.90.950.10:FF:000005">
    <property type="entry name" value="7-methyl-GTP pyrophosphatase"/>
    <property type="match status" value="1"/>
</dbReference>
<name>A0A4R8H2Y6_9FIRM</name>
<keyword evidence="3 6" id="KW-0963">Cytoplasm</keyword>
<dbReference type="GO" id="GO:0005737">
    <property type="term" value="C:cytoplasm"/>
    <property type="evidence" value="ECO:0007669"/>
    <property type="project" value="UniProtKB-SubCell"/>
</dbReference>
<dbReference type="GO" id="GO:0036218">
    <property type="term" value="F:dTTP diphosphatase activity"/>
    <property type="evidence" value="ECO:0007669"/>
    <property type="project" value="RHEA"/>
</dbReference>
<dbReference type="EC" id="3.6.1.9" evidence="6"/>